<dbReference type="GO" id="GO:0061574">
    <property type="term" value="C:ASAP complex"/>
    <property type="evidence" value="ECO:0007669"/>
    <property type="project" value="TreeGrafter"/>
</dbReference>
<dbReference type="GO" id="GO:0000398">
    <property type="term" value="P:mRNA splicing, via spliceosome"/>
    <property type="evidence" value="ECO:0007669"/>
    <property type="project" value="TreeGrafter"/>
</dbReference>
<evidence type="ECO:0000259" key="4">
    <source>
        <dbReference type="PROSITE" id="PS50102"/>
    </source>
</evidence>
<name>A0A811NMV2_9POAL</name>
<dbReference type="SUPFAM" id="SSF54928">
    <property type="entry name" value="RNA-binding domain, RBD"/>
    <property type="match status" value="1"/>
</dbReference>
<dbReference type="Proteomes" id="UP000604825">
    <property type="component" value="Unassembled WGS sequence"/>
</dbReference>
<dbReference type="OrthoDB" id="252020at2759"/>
<keyword evidence="1 2" id="KW-0694">RNA-binding</keyword>
<dbReference type="Pfam" id="PF00076">
    <property type="entry name" value="RRM_1"/>
    <property type="match status" value="1"/>
</dbReference>
<evidence type="ECO:0000313" key="5">
    <source>
        <dbReference type="EMBL" id="CAD6225106.1"/>
    </source>
</evidence>
<evidence type="ECO:0000256" key="2">
    <source>
        <dbReference type="PROSITE-ProRule" id="PRU00176"/>
    </source>
</evidence>
<dbReference type="Gene3D" id="3.30.70.330">
    <property type="match status" value="1"/>
</dbReference>
<keyword evidence="6" id="KW-1185">Reference proteome</keyword>
<dbReference type="InterPro" id="IPR035979">
    <property type="entry name" value="RBD_domain_sf"/>
</dbReference>
<dbReference type="GO" id="GO:0003723">
    <property type="term" value="F:RNA binding"/>
    <property type="evidence" value="ECO:0007669"/>
    <property type="project" value="UniProtKB-UniRule"/>
</dbReference>
<gene>
    <name evidence="5" type="ORF">NCGR_LOCUS17269</name>
</gene>
<reference evidence="5" key="1">
    <citation type="submission" date="2020-10" db="EMBL/GenBank/DDBJ databases">
        <authorList>
            <person name="Han B."/>
            <person name="Lu T."/>
            <person name="Zhao Q."/>
            <person name="Huang X."/>
            <person name="Zhao Y."/>
        </authorList>
    </citation>
    <scope>NUCLEOTIDE SEQUENCE</scope>
</reference>
<dbReference type="GO" id="GO:0005737">
    <property type="term" value="C:cytoplasm"/>
    <property type="evidence" value="ECO:0007669"/>
    <property type="project" value="TreeGrafter"/>
</dbReference>
<comment type="caution">
    <text evidence="5">The sequence shown here is derived from an EMBL/GenBank/DDBJ whole genome shotgun (WGS) entry which is preliminary data.</text>
</comment>
<dbReference type="EMBL" id="CAJGYO010000004">
    <property type="protein sequence ID" value="CAD6225106.1"/>
    <property type="molecule type" value="Genomic_DNA"/>
</dbReference>
<protein>
    <recommendedName>
        <fullName evidence="4">RRM domain-containing protein</fullName>
    </recommendedName>
</protein>
<accession>A0A811NMV2</accession>
<evidence type="ECO:0000256" key="1">
    <source>
        <dbReference type="ARBA" id="ARBA00022884"/>
    </source>
</evidence>
<proteinExistence type="predicted"/>
<feature type="domain" description="RRM" evidence="4">
    <location>
        <begin position="1"/>
        <end position="46"/>
    </location>
</feature>
<dbReference type="InterPro" id="IPR012677">
    <property type="entry name" value="Nucleotide-bd_a/b_plait_sf"/>
</dbReference>
<dbReference type="GO" id="GO:0005654">
    <property type="term" value="C:nucleoplasm"/>
    <property type="evidence" value="ECO:0007669"/>
    <property type="project" value="TreeGrafter"/>
</dbReference>
<feature type="region of interest" description="Disordered" evidence="3">
    <location>
        <begin position="46"/>
        <end position="92"/>
    </location>
</feature>
<dbReference type="AlphaFoldDB" id="A0A811NMV2"/>
<organism evidence="5 6">
    <name type="scientific">Miscanthus lutarioriparius</name>
    <dbReference type="NCBI Taxonomy" id="422564"/>
    <lineage>
        <taxon>Eukaryota</taxon>
        <taxon>Viridiplantae</taxon>
        <taxon>Streptophyta</taxon>
        <taxon>Embryophyta</taxon>
        <taxon>Tracheophyta</taxon>
        <taxon>Spermatophyta</taxon>
        <taxon>Magnoliopsida</taxon>
        <taxon>Liliopsida</taxon>
        <taxon>Poales</taxon>
        <taxon>Poaceae</taxon>
        <taxon>PACMAD clade</taxon>
        <taxon>Panicoideae</taxon>
        <taxon>Andropogonodae</taxon>
        <taxon>Andropogoneae</taxon>
        <taxon>Saccharinae</taxon>
        <taxon>Miscanthus</taxon>
    </lineage>
</organism>
<dbReference type="PROSITE" id="PS50102">
    <property type="entry name" value="RRM"/>
    <property type="match status" value="1"/>
</dbReference>
<dbReference type="InterPro" id="IPR000504">
    <property type="entry name" value="RRM_dom"/>
</dbReference>
<evidence type="ECO:0000313" key="6">
    <source>
        <dbReference type="Proteomes" id="UP000604825"/>
    </source>
</evidence>
<evidence type="ECO:0000256" key="3">
    <source>
        <dbReference type="SAM" id="MobiDB-lite"/>
    </source>
</evidence>
<dbReference type="PANTHER" id="PTHR15481">
    <property type="entry name" value="RIBONUCLEIC ACID BINDING PROTEIN S1"/>
    <property type="match status" value="1"/>
</dbReference>
<feature type="compositionally biased region" description="Basic and acidic residues" evidence="3">
    <location>
        <begin position="76"/>
        <end position="92"/>
    </location>
</feature>
<sequence length="92" mass="10523">MDRMVNLPRGYGYIEFKKRDDAQKAFLYMDGGQIDGNVVKLRFTLQPRQRAASPMKAPPPPPKRDAPQIEKGVSSAEKDAQQHPREWDEGLR</sequence>
<dbReference type="PANTHER" id="PTHR15481:SF0">
    <property type="entry name" value="LD23870P-RELATED"/>
    <property type="match status" value="1"/>
</dbReference>